<evidence type="ECO:0000313" key="5">
    <source>
        <dbReference type="Proteomes" id="UP000629468"/>
    </source>
</evidence>
<keyword evidence="2" id="KW-1133">Transmembrane helix</keyword>
<keyword evidence="2" id="KW-0472">Membrane</keyword>
<evidence type="ECO:0000313" key="4">
    <source>
        <dbReference type="EMBL" id="KAF7785200.1"/>
    </source>
</evidence>
<feature type="transmembrane region" description="Helical" evidence="2">
    <location>
        <begin position="241"/>
        <end position="261"/>
    </location>
</feature>
<feature type="region of interest" description="Disordered" evidence="1">
    <location>
        <begin position="584"/>
        <end position="630"/>
    </location>
</feature>
<comment type="caution">
    <text evidence="4">The sequence shown here is derived from an EMBL/GenBank/DDBJ whole genome shotgun (WGS) entry which is preliminary data.</text>
</comment>
<protein>
    <recommendedName>
        <fullName evidence="3">DUF6535 domain-containing protein</fullName>
    </recommendedName>
</protein>
<feature type="region of interest" description="Disordered" evidence="1">
    <location>
        <begin position="1"/>
        <end position="39"/>
    </location>
</feature>
<feature type="transmembrane region" description="Helical" evidence="2">
    <location>
        <begin position="289"/>
        <end position="309"/>
    </location>
</feature>
<evidence type="ECO:0000256" key="1">
    <source>
        <dbReference type="SAM" id="MobiDB-lite"/>
    </source>
</evidence>
<accession>A0A8H7KLM6</accession>
<feature type="transmembrane region" description="Helical" evidence="2">
    <location>
        <begin position="78"/>
        <end position="97"/>
    </location>
</feature>
<evidence type="ECO:0000259" key="3">
    <source>
        <dbReference type="Pfam" id="PF20153"/>
    </source>
</evidence>
<feature type="transmembrane region" description="Helical" evidence="2">
    <location>
        <begin position="149"/>
        <end position="171"/>
    </location>
</feature>
<feature type="domain" description="DUF6535" evidence="3">
    <location>
        <begin position="64"/>
        <end position="235"/>
    </location>
</feature>
<dbReference type="AlphaFoldDB" id="A0A8H7KLM6"/>
<proteinExistence type="predicted"/>
<keyword evidence="2" id="KW-0812">Transmembrane</keyword>
<evidence type="ECO:0000256" key="2">
    <source>
        <dbReference type="SAM" id="Phobius"/>
    </source>
</evidence>
<name>A0A8H7KLM6_AGABI</name>
<dbReference type="InterPro" id="IPR045338">
    <property type="entry name" value="DUF6535"/>
</dbReference>
<dbReference type="EMBL" id="JABXXO010000001">
    <property type="protein sequence ID" value="KAF7785200.1"/>
    <property type="molecule type" value="Genomic_DNA"/>
</dbReference>
<dbReference type="Proteomes" id="UP000629468">
    <property type="component" value="Unassembled WGS sequence"/>
</dbReference>
<feature type="transmembrane region" description="Helical" evidence="2">
    <location>
        <begin position="213"/>
        <end position="234"/>
    </location>
</feature>
<organism evidence="4 5">
    <name type="scientific">Agaricus bisporus var. burnettii</name>
    <dbReference type="NCBI Taxonomy" id="192524"/>
    <lineage>
        <taxon>Eukaryota</taxon>
        <taxon>Fungi</taxon>
        <taxon>Dikarya</taxon>
        <taxon>Basidiomycota</taxon>
        <taxon>Agaricomycotina</taxon>
        <taxon>Agaricomycetes</taxon>
        <taxon>Agaricomycetidae</taxon>
        <taxon>Agaricales</taxon>
        <taxon>Agaricineae</taxon>
        <taxon>Agaricaceae</taxon>
        <taxon>Agaricus</taxon>
    </lineage>
</organism>
<sequence length="692" mass="78978">MADILYISSRNPPQPPHVTTPNEPQGDRSAPPPPSEEPWLCDEPYKYPIKTSKNPLERCNPILERYDDKTYTQLKEEINFLMVVAGLFLAIVAAFTIESYKFLQEDKQDTMSDLLVEVVRLLNDTSAQGKAQLPKPFTPKHHDIVVNQLWFLSMILSLIAVAMGTFCLQWISAFSRSSDLTSSKSIPFHKSLAVRQLRHDGLDGWGVRYAPEALLFIVQLSIGLFICGLVYFLWNVSERTAIPTLVMTGIAATSLCLVNLLPSLQRLVGKFLPSTLKVSQCPYKSPTSWFIYNAGIVLSEILHMFFILWSRNWLLLRYKLTRWPVNVTGFNWKTYDETMQHLRTKVYSEFSYFESGLISALNRFPYEGEAKDIISSYLESLVPLLNGERAKEILNLYNLPDNEIACLDINDYFTPVPPCRLNTTPLQKSEYANQIKTDFWNAFILQRLTRSSGRFDHLFFQYRLELYIRVKNSTASILNRDASRLDSVRSLDCPLVDKFEHRSGCTIIEWNIHHLELKSQLLRCVGHLIDTRRFNDYDIISAATIIQKETALSMTLPQNIQNLSGTQHMDPPAEEEHAGLLANQSSPRNDQIGHLSDQPEPGTTFAPPNVPAKGGPETADDDNPRAEDPQLSISFRDLCLKVKDTLLGLRRSDFNDESNYRWLRFILNLPDEPEPEHVRTHTAIDVPEHEGT</sequence>
<reference evidence="4 5" key="1">
    <citation type="journal article" name="Sci. Rep.">
        <title>Telomere-to-telomere assembled and centromere annotated genomes of the two main subspecies of the button mushroom Agaricus bisporus reveal especially polymorphic chromosome ends.</title>
        <authorList>
            <person name="Sonnenberg A.S.M."/>
            <person name="Sedaghat-Telgerd N."/>
            <person name="Lavrijssen B."/>
            <person name="Ohm R.A."/>
            <person name="Hendrickx P.M."/>
            <person name="Scholtmeijer K."/>
            <person name="Baars J.J.P."/>
            <person name="van Peer A."/>
        </authorList>
    </citation>
    <scope>NUCLEOTIDE SEQUENCE [LARGE SCALE GENOMIC DNA]</scope>
    <source>
        <strain evidence="4 5">H119_p4</strain>
    </source>
</reference>
<gene>
    <name evidence="4" type="ORF">Agabi119p4_1365</name>
</gene>
<dbReference type="Pfam" id="PF20153">
    <property type="entry name" value="DUF6535"/>
    <property type="match status" value="1"/>
</dbReference>